<keyword evidence="5 8" id="KW-0747">Spliceosome</keyword>
<evidence type="ECO:0000256" key="8">
    <source>
        <dbReference type="RuleBase" id="RU367148"/>
    </source>
</evidence>
<sequence length="294" mass="33643">MSSPATASHPSSPQTATAQPTSTLEAEEVSHHSEASSDASEEESDADAVEAVINNPDLPDALKARADKLKQLRARMRTSVHDNRKDIYAEHQRSKIDPRHVARREREQREATILQARELAEDRGEDYERSRFWEYSIEAVDKYNAKQEAKRAREDDARFSGHAQWAEKKYRKLTEQLKPDLQAYRDQKARDAVRYGGSAGGEPGESVVTSYDQVAQSLDLVSRKNQPSKQAVAKLAQHVEKELEKRERLSRQRKDKGDITYINDKNKRFNKRIAQAYDKYTQEVRDSFERGTAL</sequence>
<dbReference type="InterPro" id="IPR013260">
    <property type="entry name" value="mRNA_splic_SYF2"/>
</dbReference>
<dbReference type="GO" id="GO:0000974">
    <property type="term" value="C:Prp19 complex"/>
    <property type="evidence" value="ECO:0007669"/>
    <property type="project" value="TreeGrafter"/>
</dbReference>
<gene>
    <name evidence="10" type="primary">syf2_1</name>
    <name evidence="10" type="ORF">IWQ60_005389</name>
</gene>
<accession>A0A9W8DUP1</accession>
<feature type="compositionally biased region" description="Basic and acidic residues" evidence="9">
    <location>
        <begin position="79"/>
        <end position="106"/>
    </location>
</feature>
<dbReference type="EMBL" id="JANBPT010000288">
    <property type="protein sequence ID" value="KAJ1924188.1"/>
    <property type="molecule type" value="Genomic_DNA"/>
</dbReference>
<dbReference type="AlphaFoldDB" id="A0A9W8DUP1"/>
<keyword evidence="4 8" id="KW-0507">mRNA processing</keyword>
<keyword evidence="11" id="KW-1185">Reference proteome</keyword>
<feature type="compositionally biased region" description="Acidic residues" evidence="9">
    <location>
        <begin position="39"/>
        <end position="48"/>
    </location>
</feature>
<feature type="compositionally biased region" description="Low complexity" evidence="9">
    <location>
        <begin position="1"/>
        <end position="18"/>
    </location>
</feature>
<keyword evidence="6 8" id="KW-0508">mRNA splicing</keyword>
<dbReference type="OrthoDB" id="199717at2759"/>
<feature type="region of interest" description="Disordered" evidence="9">
    <location>
        <begin position="1"/>
        <end position="61"/>
    </location>
</feature>
<dbReference type="PANTHER" id="PTHR13264">
    <property type="entry name" value="GCIP-INTERACTING PROTEIN P29"/>
    <property type="match status" value="1"/>
</dbReference>
<comment type="similarity">
    <text evidence="2 8">Belongs to the SYF2 family.</text>
</comment>
<proteinExistence type="inferred from homology"/>
<dbReference type="Pfam" id="PF08231">
    <property type="entry name" value="SYF2"/>
    <property type="match status" value="1"/>
</dbReference>
<evidence type="ECO:0000256" key="4">
    <source>
        <dbReference type="ARBA" id="ARBA00022664"/>
    </source>
</evidence>
<dbReference type="GO" id="GO:0071013">
    <property type="term" value="C:catalytic step 2 spliceosome"/>
    <property type="evidence" value="ECO:0007669"/>
    <property type="project" value="TreeGrafter"/>
</dbReference>
<feature type="region of interest" description="Disordered" evidence="9">
    <location>
        <begin position="240"/>
        <end position="264"/>
    </location>
</feature>
<dbReference type="GO" id="GO:0071014">
    <property type="term" value="C:post-mRNA release spliceosomal complex"/>
    <property type="evidence" value="ECO:0007669"/>
    <property type="project" value="TreeGrafter"/>
</dbReference>
<dbReference type="Proteomes" id="UP001150569">
    <property type="component" value="Unassembled WGS sequence"/>
</dbReference>
<organism evidence="10 11">
    <name type="scientific">Tieghemiomyces parasiticus</name>
    <dbReference type="NCBI Taxonomy" id="78921"/>
    <lineage>
        <taxon>Eukaryota</taxon>
        <taxon>Fungi</taxon>
        <taxon>Fungi incertae sedis</taxon>
        <taxon>Zoopagomycota</taxon>
        <taxon>Kickxellomycotina</taxon>
        <taxon>Dimargaritomycetes</taxon>
        <taxon>Dimargaritales</taxon>
        <taxon>Dimargaritaceae</taxon>
        <taxon>Tieghemiomyces</taxon>
    </lineage>
</organism>
<evidence type="ECO:0000256" key="3">
    <source>
        <dbReference type="ARBA" id="ARBA00014745"/>
    </source>
</evidence>
<evidence type="ECO:0000256" key="1">
    <source>
        <dbReference type="ARBA" id="ARBA00004123"/>
    </source>
</evidence>
<name>A0A9W8DUP1_9FUNG</name>
<evidence type="ECO:0000256" key="2">
    <source>
        <dbReference type="ARBA" id="ARBA00010028"/>
    </source>
</evidence>
<evidence type="ECO:0000313" key="10">
    <source>
        <dbReference type="EMBL" id="KAJ1924188.1"/>
    </source>
</evidence>
<reference evidence="10" key="1">
    <citation type="submission" date="2022-07" db="EMBL/GenBank/DDBJ databases">
        <title>Phylogenomic reconstructions and comparative analyses of Kickxellomycotina fungi.</title>
        <authorList>
            <person name="Reynolds N.K."/>
            <person name="Stajich J.E."/>
            <person name="Barry K."/>
            <person name="Grigoriev I.V."/>
            <person name="Crous P."/>
            <person name="Smith M.E."/>
        </authorList>
    </citation>
    <scope>NUCLEOTIDE SEQUENCE</scope>
    <source>
        <strain evidence="10">RSA 861</strain>
    </source>
</reference>
<evidence type="ECO:0000256" key="6">
    <source>
        <dbReference type="ARBA" id="ARBA00023187"/>
    </source>
</evidence>
<comment type="subcellular location">
    <subcellularLocation>
        <location evidence="1 8">Nucleus</location>
    </subcellularLocation>
</comment>
<protein>
    <recommendedName>
        <fullName evidence="3 8">Pre-mRNA-splicing factor SYF2</fullName>
    </recommendedName>
</protein>
<comment type="function">
    <text evidence="8">Involved in pre-mRNA splicing.</text>
</comment>
<feature type="region of interest" description="Disordered" evidence="9">
    <location>
        <begin position="74"/>
        <end position="106"/>
    </location>
</feature>
<evidence type="ECO:0000256" key="7">
    <source>
        <dbReference type="ARBA" id="ARBA00023242"/>
    </source>
</evidence>
<feature type="compositionally biased region" description="Basic and acidic residues" evidence="9">
    <location>
        <begin position="240"/>
        <end position="258"/>
    </location>
</feature>
<evidence type="ECO:0000313" key="11">
    <source>
        <dbReference type="Proteomes" id="UP001150569"/>
    </source>
</evidence>
<evidence type="ECO:0000256" key="9">
    <source>
        <dbReference type="SAM" id="MobiDB-lite"/>
    </source>
</evidence>
<keyword evidence="7 8" id="KW-0539">Nucleus</keyword>
<dbReference type="PANTHER" id="PTHR13264:SF5">
    <property type="entry name" value="PRE-MRNA-SPLICING FACTOR SYF2"/>
    <property type="match status" value="1"/>
</dbReference>
<dbReference type="GO" id="GO:0000398">
    <property type="term" value="P:mRNA splicing, via spliceosome"/>
    <property type="evidence" value="ECO:0007669"/>
    <property type="project" value="UniProtKB-UniRule"/>
</dbReference>
<comment type="caution">
    <text evidence="10">The sequence shown here is derived from an EMBL/GenBank/DDBJ whole genome shotgun (WGS) entry which is preliminary data.</text>
</comment>
<evidence type="ECO:0000256" key="5">
    <source>
        <dbReference type="ARBA" id="ARBA00022728"/>
    </source>
</evidence>
<comment type="subunit">
    <text evidence="8">May be part of a spliceosome complex.</text>
</comment>